<reference evidence="4" key="1">
    <citation type="journal article" date="2012" name="Nat. Biotechnol.">
        <title>Reference genome sequence of the model plant Setaria.</title>
        <authorList>
            <person name="Bennetzen J.L."/>
            <person name="Schmutz J."/>
            <person name="Wang H."/>
            <person name="Percifield R."/>
            <person name="Hawkins J."/>
            <person name="Pontaroli A.C."/>
            <person name="Estep M."/>
            <person name="Feng L."/>
            <person name="Vaughn J.N."/>
            <person name="Grimwood J."/>
            <person name="Jenkins J."/>
            <person name="Barry K."/>
            <person name="Lindquist E."/>
            <person name="Hellsten U."/>
            <person name="Deshpande S."/>
            <person name="Wang X."/>
            <person name="Wu X."/>
            <person name="Mitros T."/>
            <person name="Triplett J."/>
            <person name="Yang X."/>
            <person name="Ye C.Y."/>
            <person name="Mauro-Herrera M."/>
            <person name="Wang L."/>
            <person name="Li P."/>
            <person name="Sharma M."/>
            <person name="Sharma R."/>
            <person name="Ronald P.C."/>
            <person name="Panaud O."/>
            <person name="Kellogg E.A."/>
            <person name="Brutnell T.P."/>
            <person name="Doust A.N."/>
            <person name="Tuskan G.A."/>
            <person name="Rokhsar D."/>
            <person name="Devos K.M."/>
        </authorList>
    </citation>
    <scope>NUCLEOTIDE SEQUENCE [LARGE SCALE GENOMIC DNA]</scope>
    <source>
        <strain evidence="4">cv. Yugu1</strain>
    </source>
</reference>
<protein>
    <recommendedName>
        <fullName evidence="2">RNase H type-1 domain-containing protein</fullName>
    </recommendedName>
</protein>
<dbReference type="InterPro" id="IPR052929">
    <property type="entry name" value="RNase_H-like_EbsB-rel"/>
</dbReference>
<sequence length="192" mass="20934">MILPTSFLCGEVHSSVPYLTPPSPCTSSGHSTRYLDALLQIRQQHPSGDGRGKQKKSPKKWSPPPGKTLKINVDGVFIIETGAAAVGGSWRWLRHCRNVEEAEALACLEGIRLAAWWADRVMVLEADCSTVIDKLTKGGMDRSRVVPVIMDASCVNKVAHELAHLAIRSKQCCVSFLSFPECGHALLCNDTP</sequence>
<name>K4AID3_SETIT</name>
<feature type="domain" description="RNase H type-1" evidence="2">
    <location>
        <begin position="81"/>
        <end position="149"/>
    </location>
</feature>
<dbReference type="InterPro" id="IPR002156">
    <property type="entry name" value="RNaseH_domain"/>
</dbReference>
<dbReference type="GO" id="GO:0003676">
    <property type="term" value="F:nucleic acid binding"/>
    <property type="evidence" value="ECO:0007669"/>
    <property type="project" value="InterPro"/>
</dbReference>
<accession>K4AID3</accession>
<feature type="region of interest" description="Disordered" evidence="1">
    <location>
        <begin position="45"/>
        <end position="68"/>
    </location>
</feature>
<dbReference type="PANTHER" id="PTHR47074:SF73">
    <property type="entry name" value="OS04G0448401 PROTEIN"/>
    <property type="match status" value="1"/>
</dbReference>
<dbReference type="Gramene" id="KQK86949">
    <property type="protein sequence ID" value="KQK86949"/>
    <property type="gene ID" value="SETIT_038644mg"/>
</dbReference>
<dbReference type="CDD" id="cd06222">
    <property type="entry name" value="RNase_H_like"/>
    <property type="match status" value="1"/>
</dbReference>
<reference evidence="3" key="2">
    <citation type="submission" date="2018-08" db="UniProtKB">
        <authorList>
            <consortium name="EnsemblPlants"/>
        </authorList>
    </citation>
    <scope>IDENTIFICATION</scope>
    <source>
        <strain evidence="3">Yugu1</strain>
    </source>
</reference>
<dbReference type="Pfam" id="PF13456">
    <property type="entry name" value="RVT_3"/>
    <property type="match status" value="1"/>
</dbReference>
<evidence type="ECO:0000313" key="4">
    <source>
        <dbReference type="Proteomes" id="UP000004995"/>
    </source>
</evidence>
<dbReference type="InParanoid" id="K4AID3"/>
<dbReference type="EnsemblPlants" id="KQK86949">
    <property type="protein sequence ID" value="KQK86949"/>
    <property type="gene ID" value="SETIT_038644mg"/>
</dbReference>
<dbReference type="InterPro" id="IPR044730">
    <property type="entry name" value="RNase_H-like_dom_plant"/>
</dbReference>
<proteinExistence type="predicted"/>
<evidence type="ECO:0000313" key="3">
    <source>
        <dbReference type="EnsemblPlants" id="KQK86949"/>
    </source>
</evidence>
<dbReference type="AlphaFoldDB" id="K4AID3"/>
<dbReference type="EMBL" id="AGNK02005356">
    <property type="status" value="NOT_ANNOTATED_CDS"/>
    <property type="molecule type" value="Genomic_DNA"/>
</dbReference>
<evidence type="ECO:0000259" key="2">
    <source>
        <dbReference type="Pfam" id="PF13456"/>
    </source>
</evidence>
<organism evidence="3 4">
    <name type="scientific">Setaria italica</name>
    <name type="common">Foxtail millet</name>
    <name type="synonym">Panicum italicum</name>
    <dbReference type="NCBI Taxonomy" id="4555"/>
    <lineage>
        <taxon>Eukaryota</taxon>
        <taxon>Viridiplantae</taxon>
        <taxon>Streptophyta</taxon>
        <taxon>Embryophyta</taxon>
        <taxon>Tracheophyta</taxon>
        <taxon>Spermatophyta</taxon>
        <taxon>Magnoliopsida</taxon>
        <taxon>Liliopsida</taxon>
        <taxon>Poales</taxon>
        <taxon>Poaceae</taxon>
        <taxon>PACMAD clade</taxon>
        <taxon>Panicoideae</taxon>
        <taxon>Panicodae</taxon>
        <taxon>Paniceae</taxon>
        <taxon>Cenchrinae</taxon>
        <taxon>Setaria</taxon>
    </lineage>
</organism>
<dbReference type="Proteomes" id="UP000004995">
    <property type="component" value="Unassembled WGS sequence"/>
</dbReference>
<keyword evidence="4" id="KW-1185">Reference proteome</keyword>
<evidence type="ECO:0000256" key="1">
    <source>
        <dbReference type="SAM" id="MobiDB-lite"/>
    </source>
</evidence>
<dbReference type="HOGENOM" id="CLU_000680_14_1_1"/>
<dbReference type="GO" id="GO:0004523">
    <property type="term" value="F:RNA-DNA hybrid ribonuclease activity"/>
    <property type="evidence" value="ECO:0007669"/>
    <property type="project" value="InterPro"/>
</dbReference>
<dbReference type="PANTHER" id="PTHR47074">
    <property type="entry name" value="BNAC02G40300D PROTEIN"/>
    <property type="match status" value="1"/>
</dbReference>